<organism evidence="2 3">
    <name type="scientific">Haloarcula rubripromontorii</name>
    <dbReference type="NCBI Taxonomy" id="1705562"/>
    <lineage>
        <taxon>Archaea</taxon>
        <taxon>Methanobacteriati</taxon>
        <taxon>Methanobacteriota</taxon>
        <taxon>Stenosarchaea group</taxon>
        <taxon>Halobacteria</taxon>
        <taxon>Halobacteriales</taxon>
        <taxon>Haloarculaceae</taxon>
        <taxon>Haloarcula</taxon>
    </lineage>
</organism>
<feature type="transmembrane region" description="Helical" evidence="1">
    <location>
        <begin position="85"/>
        <end position="106"/>
    </location>
</feature>
<dbReference type="Pfam" id="PF17647">
    <property type="entry name" value="DUF5518"/>
    <property type="match status" value="1"/>
</dbReference>
<dbReference type="RefSeq" id="WP_053966094.1">
    <property type="nucleotide sequence ID" value="NZ_LIUF01000001.1"/>
</dbReference>
<sequence length="127" mass="12724">MGEGDTFVNAVIGAVATALLSGFVPLAPLLGGGIAGYLEGGGRDDGVRVGFLSGVIGLAISLVFFAVVFVFLTAFLAIVPDALGVFGAMGLLVLVVGTIMTAAYFLGLSALGGWLGNYVKHDTTIGD</sequence>
<keyword evidence="1" id="KW-1133">Transmembrane helix</keyword>
<evidence type="ECO:0000256" key="1">
    <source>
        <dbReference type="SAM" id="Phobius"/>
    </source>
</evidence>
<name>A0A0M9ANL5_9EURY</name>
<proteinExistence type="predicted"/>
<evidence type="ECO:0000313" key="3">
    <source>
        <dbReference type="Proteomes" id="UP000037729"/>
    </source>
</evidence>
<dbReference type="STRING" id="1705562.AMS69_00150"/>
<feature type="transmembrane region" description="Helical" evidence="1">
    <location>
        <begin position="50"/>
        <end position="79"/>
    </location>
</feature>
<keyword evidence="3" id="KW-1185">Reference proteome</keyword>
<gene>
    <name evidence="2" type="ORF">AMS69_00150</name>
</gene>
<dbReference type="EMBL" id="LIUF01000001">
    <property type="protein sequence ID" value="KOX94311.1"/>
    <property type="molecule type" value="Genomic_DNA"/>
</dbReference>
<reference evidence="2 3" key="1">
    <citation type="submission" date="2015-08" db="EMBL/GenBank/DDBJ databases">
        <title>Genomes of Isolates from Cabo Rojo, PR.</title>
        <authorList>
            <person name="Sanchez-Nieves R.L."/>
            <person name="Montalvo-Rodriguez R."/>
        </authorList>
    </citation>
    <scope>NUCLEOTIDE SEQUENCE [LARGE SCALE GENOMIC DNA]</scope>
    <source>
        <strain evidence="2 3">SL3</strain>
    </source>
</reference>
<accession>A0A0M9ANL5</accession>
<keyword evidence="1" id="KW-0812">Transmembrane</keyword>
<dbReference type="AlphaFoldDB" id="A0A0M9ANL5"/>
<evidence type="ECO:0000313" key="2">
    <source>
        <dbReference type="EMBL" id="KOX94311.1"/>
    </source>
</evidence>
<dbReference type="PATRIC" id="fig|1705562.3.peg.963"/>
<dbReference type="InterPro" id="IPR040493">
    <property type="entry name" value="DUF5518"/>
</dbReference>
<protein>
    <recommendedName>
        <fullName evidence="4">DUF5518 domain-containing protein</fullName>
    </recommendedName>
</protein>
<dbReference type="OrthoDB" id="341846at2157"/>
<feature type="transmembrane region" description="Helical" evidence="1">
    <location>
        <begin position="12"/>
        <end position="38"/>
    </location>
</feature>
<dbReference type="Proteomes" id="UP000037729">
    <property type="component" value="Unassembled WGS sequence"/>
</dbReference>
<comment type="caution">
    <text evidence="2">The sequence shown here is derived from an EMBL/GenBank/DDBJ whole genome shotgun (WGS) entry which is preliminary data.</text>
</comment>
<evidence type="ECO:0008006" key="4">
    <source>
        <dbReference type="Google" id="ProtNLM"/>
    </source>
</evidence>
<keyword evidence="1" id="KW-0472">Membrane</keyword>